<keyword evidence="5" id="KW-0812">Transmembrane</keyword>
<dbReference type="AlphaFoldDB" id="A0A972NQD3"/>
<name>A0A972NQD3_9BURK</name>
<evidence type="ECO:0000313" key="13">
    <source>
        <dbReference type="Proteomes" id="UP000655523"/>
    </source>
</evidence>
<accession>A0A972NQD3</accession>
<keyword evidence="7" id="KW-0406">Ion transport</keyword>
<evidence type="ECO:0000313" key="12">
    <source>
        <dbReference type="EMBL" id="NPT55952.1"/>
    </source>
</evidence>
<evidence type="ECO:0000256" key="6">
    <source>
        <dbReference type="ARBA" id="ARBA00022729"/>
    </source>
</evidence>
<dbReference type="GO" id="GO:0006811">
    <property type="term" value="P:monoatomic ion transport"/>
    <property type="evidence" value="ECO:0007669"/>
    <property type="project" value="UniProtKB-KW"/>
</dbReference>
<dbReference type="Proteomes" id="UP000655523">
    <property type="component" value="Unassembled WGS sequence"/>
</dbReference>
<dbReference type="Pfam" id="PF13609">
    <property type="entry name" value="Porin_4"/>
    <property type="match status" value="1"/>
</dbReference>
<dbReference type="InterPro" id="IPR033900">
    <property type="entry name" value="Gram_neg_porin_domain"/>
</dbReference>
<protein>
    <submittedName>
        <fullName evidence="12">Porin</fullName>
    </submittedName>
</protein>
<evidence type="ECO:0000256" key="3">
    <source>
        <dbReference type="ARBA" id="ARBA00022448"/>
    </source>
</evidence>
<dbReference type="GO" id="GO:0015288">
    <property type="term" value="F:porin activity"/>
    <property type="evidence" value="ECO:0007669"/>
    <property type="project" value="UniProtKB-KW"/>
</dbReference>
<dbReference type="SUPFAM" id="SSF56935">
    <property type="entry name" value="Porins"/>
    <property type="match status" value="1"/>
</dbReference>
<keyword evidence="3" id="KW-0813">Transport</keyword>
<feature type="domain" description="Porin" evidence="11">
    <location>
        <begin position="53"/>
        <end position="369"/>
    </location>
</feature>
<dbReference type="GO" id="GO:0046930">
    <property type="term" value="C:pore complex"/>
    <property type="evidence" value="ECO:0007669"/>
    <property type="project" value="UniProtKB-KW"/>
</dbReference>
<dbReference type="PRINTS" id="PR00184">
    <property type="entry name" value="NEISSPPORIN"/>
</dbReference>
<dbReference type="GO" id="GO:0009279">
    <property type="term" value="C:cell outer membrane"/>
    <property type="evidence" value="ECO:0007669"/>
    <property type="project" value="UniProtKB-SubCell"/>
</dbReference>
<reference evidence="12 13" key="1">
    <citation type="submission" date="2019-11" db="EMBL/GenBank/DDBJ databases">
        <title>Metabolism of dissolved organic matter in forest soils.</title>
        <authorList>
            <person name="Cyle K.T."/>
            <person name="Wilhelm R.C."/>
            <person name="Martinez C.E."/>
        </authorList>
    </citation>
    <scope>NUCLEOTIDE SEQUENCE [LARGE SCALE GENOMIC DNA]</scope>
    <source>
        <strain evidence="12 13">5N</strain>
    </source>
</reference>
<keyword evidence="6" id="KW-0732">Signal</keyword>
<keyword evidence="9" id="KW-0472">Membrane</keyword>
<evidence type="ECO:0000256" key="7">
    <source>
        <dbReference type="ARBA" id="ARBA00023065"/>
    </source>
</evidence>
<dbReference type="Gene3D" id="2.40.160.10">
    <property type="entry name" value="Porin"/>
    <property type="match status" value="1"/>
</dbReference>
<gene>
    <name evidence="12" type="ORF">GNZ13_15455</name>
</gene>
<evidence type="ECO:0000256" key="10">
    <source>
        <dbReference type="ARBA" id="ARBA00023237"/>
    </source>
</evidence>
<evidence type="ECO:0000256" key="2">
    <source>
        <dbReference type="ARBA" id="ARBA00011233"/>
    </source>
</evidence>
<dbReference type="PANTHER" id="PTHR34501">
    <property type="entry name" value="PROTEIN YDDL-RELATED"/>
    <property type="match status" value="1"/>
</dbReference>
<organism evidence="12 13">
    <name type="scientific">Paraburkholderia elongata</name>
    <dbReference type="NCBI Taxonomy" id="2675747"/>
    <lineage>
        <taxon>Bacteria</taxon>
        <taxon>Pseudomonadati</taxon>
        <taxon>Pseudomonadota</taxon>
        <taxon>Betaproteobacteria</taxon>
        <taxon>Burkholderiales</taxon>
        <taxon>Burkholderiaceae</taxon>
        <taxon>Paraburkholderia</taxon>
    </lineage>
</organism>
<evidence type="ECO:0000256" key="1">
    <source>
        <dbReference type="ARBA" id="ARBA00004571"/>
    </source>
</evidence>
<dbReference type="PANTHER" id="PTHR34501:SF9">
    <property type="entry name" value="MAJOR OUTER MEMBRANE PROTEIN P.IA"/>
    <property type="match status" value="1"/>
</dbReference>
<keyword evidence="10" id="KW-0998">Cell outer membrane</keyword>
<keyword evidence="13" id="KW-1185">Reference proteome</keyword>
<dbReference type="InterPro" id="IPR050298">
    <property type="entry name" value="Gram-neg_bact_OMP"/>
</dbReference>
<comment type="caution">
    <text evidence="12">The sequence shown here is derived from an EMBL/GenBank/DDBJ whole genome shotgun (WGS) entry which is preliminary data.</text>
</comment>
<dbReference type="CDD" id="cd00342">
    <property type="entry name" value="gram_neg_porins"/>
    <property type="match status" value="1"/>
</dbReference>
<evidence type="ECO:0000259" key="11">
    <source>
        <dbReference type="Pfam" id="PF13609"/>
    </source>
</evidence>
<comment type="subunit">
    <text evidence="2">Homotrimer.</text>
</comment>
<evidence type="ECO:0000256" key="4">
    <source>
        <dbReference type="ARBA" id="ARBA00022452"/>
    </source>
</evidence>
<comment type="subcellular location">
    <subcellularLocation>
        <location evidence="1">Cell outer membrane</location>
        <topology evidence="1">Multi-pass membrane protein</topology>
    </subcellularLocation>
</comment>
<evidence type="ECO:0000256" key="9">
    <source>
        <dbReference type="ARBA" id="ARBA00023136"/>
    </source>
</evidence>
<sequence length="403" mass="43680">MCGRNRGWPFCLRLKSKVPATKNTNKRKCEEFRAGNSKWRGLLMKRQLFAGLVAGTFAVCGHAESSVTLYGILDTAIEFTNHWPTSPTQSAATGNRWAMADGARSGGSRWGLTGNEDLGGGLKAEFQLEDGFLVHNGHLMQEFFGRSAWIGLTSPKAGTLRFGRQYTSLVDALYPSSPTDLSGTYEPVVAEVGANLWESNVVKYKNSFGPVTLIGHYSFSNLAGQFSNGSGYGGAASYDNGTVSVSVGYDNLHRADGVGSSYARFEKAAIGVTYSTAALKLMGGYRYGKNDPLAGYAARDDYFWAAARYLFAVDKILTIAYYYDRIRTATGVNGEVTRPASPQQVMAIGDYLLSKRTDLYVVVGYSRHSALNFDSYNGTSAAYRTASADSSQTGVQIGVRHSF</sequence>
<evidence type="ECO:0000256" key="8">
    <source>
        <dbReference type="ARBA" id="ARBA00023114"/>
    </source>
</evidence>
<keyword evidence="8" id="KW-0626">Porin</keyword>
<keyword evidence="4" id="KW-1134">Transmembrane beta strand</keyword>
<dbReference type="EMBL" id="WOEZ01000075">
    <property type="protein sequence ID" value="NPT55952.1"/>
    <property type="molecule type" value="Genomic_DNA"/>
</dbReference>
<dbReference type="InterPro" id="IPR023614">
    <property type="entry name" value="Porin_dom_sf"/>
</dbReference>
<proteinExistence type="predicted"/>
<evidence type="ECO:0000256" key="5">
    <source>
        <dbReference type="ARBA" id="ARBA00022692"/>
    </source>
</evidence>
<dbReference type="InterPro" id="IPR002299">
    <property type="entry name" value="Porin_Neis"/>
</dbReference>